<accession>A0ABX0H8X3</accession>
<name>A0ABX0H8X3_9BACT</name>
<protein>
    <submittedName>
        <fullName evidence="1">Uncharacterized protein</fullName>
    </submittedName>
</protein>
<gene>
    <name evidence="1" type="ORF">G9Q97_15010</name>
</gene>
<evidence type="ECO:0000313" key="1">
    <source>
        <dbReference type="EMBL" id="NHE58119.1"/>
    </source>
</evidence>
<organism evidence="1 2">
    <name type="scientific">Cyclobacterium plantarum</name>
    <dbReference type="NCBI Taxonomy" id="2716263"/>
    <lineage>
        <taxon>Bacteria</taxon>
        <taxon>Pseudomonadati</taxon>
        <taxon>Bacteroidota</taxon>
        <taxon>Cytophagia</taxon>
        <taxon>Cytophagales</taxon>
        <taxon>Cyclobacteriaceae</taxon>
        <taxon>Cyclobacterium</taxon>
    </lineage>
</organism>
<dbReference type="EMBL" id="JAANYN010000006">
    <property type="protein sequence ID" value="NHE58119.1"/>
    <property type="molecule type" value="Genomic_DNA"/>
</dbReference>
<dbReference type="Proteomes" id="UP000649799">
    <property type="component" value="Unassembled WGS sequence"/>
</dbReference>
<sequence>MFCSYKFFPVLFYVVLAVACGPRVRDNDLAFQLIVQDTLSIDFEGEIHAGDFRENQGIIYNYRSGEYLKFDSTGRELTRNSLPAEGENGLFYVNSIKIVDSGEVLAQSIKGEIGLLDRELRLKEKMFMPFPNGAMDLKRNVSTIEKWNNNLLLFYPGRGNKSPYTLGYYRDNYLLEKLDLNTGQSSPFLKLSPESQYQKDLHFEPPTALISALGDQLYFAFNKEPLIHRYNLRNGGEWEASIPLDPDQFIQIKGQKIPLGNDGTVLAEGEITGLYALKNGFAVTYFEGLENIPNQQLTKAPAQRLKIYSNKTGWASPVALPAELLFMLNFEGPDRPFYAIVNPIYTGQLKNQIKILKLHLQ</sequence>
<dbReference type="PROSITE" id="PS51257">
    <property type="entry name" value="PROKAR_LIPOPROTEIN"/>
    <property type="match status" value="1"/>
</dbReference>
<comment type="caution">
    <text evidence="1">The sequence shown here is derived from an EMBL/GenBank/DDBJ whole genome shotgun (WGS) entry which is preliminary data.</text>
</comment>
<proteinExistence type="predicted"/>
<dbReference type="RefSeq" id="WP_166148215.1">
    <property type="nucleotide sequence ID" value="NZ_JAANYN010000006.1"/>
</dbReference>
<reference evidence="1 2" key="1">
    <citation type="submission" date="2020-03" db="EMBL/GenBank/DDBJ databases">
        <title>Cyclobacterium plantarum sp. nov., a marine bacterium isolated from a coastal-marine wetland.</title>
        <authorList>
            <person name="Sanchez-Porro C."/>
            <person name="Ventosa A."/>
            <person name="Amoozegar M."/>
        </authorList>
    </citation>
    <scope>NUCLEOTIDE SEQUENCE [LARGE SCALE GENOMIC DNA]</scope>
    <source>
        <strain evidence="1 2">GBPx2</strain>
    </source>
</reference>
<keyword evidence="2" id="KW-1185">Reference proteome</keyword>
<evidence type="ECO:0000313" key="2">
    <source>
        <dbReference type="Proteomes" id="UP000649799"/>
    </source>
</evidence>